<dbReference type="InterPro" id="IPR036390">
    <property type="entry name" value="WH_DNA-bd_sf"/>
</dbReference>
<dbReference type="RefSeq" id="WP_185256429.1">
    <property type="nucleotide sequence ID" value="NZ_AP023368.1"/>
</dbReference>
<dbReference type="PROSITE" id="PS50995">
    <property type="entry name" value="HTH_MARR_2"/>
    <property type="match status" value="1"/>
</dbReference>
<evidence type="ECO:0000313" key="6">
    <source>
        <dbReference type="Proteomes" id="UP000515703"/>
    </source>
</evidence>
<evidence type="ECO:0000313" key="5">
    <source>
        <dbReference type="EMBL" id="BCK00790.1"/>
    </source>
</evidence>
<organism evidence="5 6">
    <name type="scientific">Anaerocolumna chitinilytica</name>
    <dbReference type="NCBI Taxonomy" id="1727145"/>
    <lineage>
        <taxon>Bacteria</taxon>
        <taxon>Bacillati</taxon>
        <taxon>Bacillota</taxon>
        <taxon>Clostridia</taxon>
        <taxon>Lachnospirales</taxon>
        <taxon>Lachnospiraceae</taxon>
        <taxon>Anaerocolumna</taxon>
    </lineage>
</organism>
<dbReference type="GO" id="GO:0003700">
    <property type="term" value="F:DNA-binding transcription factor activity"/>
    <property type="evidence" value="ECO:0007669"/>
    <property type="project" value="InterPro"/>
</dbReference>
<dbReference type="EMBL" id="AP023368">
    <property type="protein sequence ID" value="BCK00790.1"/>
    <property type="molecule type" value="Genomic_DNA"/>
</dbReference>
<dbReference type="PRINTS" id="PR00598">
    <property type="entry name" value="HTHMARR"/>
</dbReference>
<feature type="domain" description="HTH marR-type" evidence="4">
    <location>
        <begin position="9"/>
        <end position="144"/>
    </location>
</feature>
<dbReference type="InterPro" id="IPR023187">
    <property type="entry name" value="Tscrpt_reg_MarR-type_CS"/>
</dbReference>
<keyword evidence="2" id="KW-0238">DNA-binding</keyword>
<dbReference type="Proteomes" id="UP000515703">
    <property type="component" value="Chromosome"/>
</dbReference>
<evidence type="ECO:0000256" key="3">
    <source>
        <dbReference type="ARBA" id="ARBA00023163"/>
    </source>
</evidence>
<dbReference type="GO" id="GO:0003677">
    <property type="term" value="F:DNA binding"/>
    <property type="evidence" value="ECO:0007669"/>
    <property type="project" value="UniProtKB-KW"/>
</dbReference>
<dbReference type="PANTHER" id="PTHR42756">
    <property type="entry name" value="TRANSCRIPTIONAL REGULATOR, MARR"/>
    <property type="match status" value="1"/>
</dbReference>
<reference evidence="5 6" key="2">
    <citation type="submission" date="2020-08" db="EMBL/GenBank/DDBJ databases">
        <authorList>
            <person name="Ueki A."/>
            <person name="Tonouchi A."/>
        </authorList>
    </citation>
    <scope>NUCLEOTIDE SEQUENCE [LARGE SCALE GENOMIC DNA]</scope>
    <source>
        <strain evidence="5 6">CTTW</strain>
    </source>
</reference>
<dbReference type="AlphaFoldDB" id="A0A7I8DQY3"/>
<keyword evidence="6" id="KW-1185">Reference proteome</keyword>
<dbReference type="SMART" id="SM00347">
    <property type="entry name" value="HTH_MARR"/>
    <property type="match status" value="1"/>
</dbReference>
<dbReference type="PANTHER" id="PTHR42756:SF1">
    <property type="entry name" value="TRANSCRIPTIONAL REPRESSOR OF EMRAB OPERON"/>
    <property type="match status" value="1"/>
</dbReference>
<keyword evidence="3" id="KW-0804">Transcription</keyword>
<dbReference type="KEGG" id="acht:bsdcttw_38300"/>
<sequence length="152" mass="17666">MNNSSKEHPGDYGYYIQKLAKNIKYLADENLIAHKITFEQVKVLKFLDGFTEENPANQKDIEVMFELKRSSVTSILQNMERSSLVRRSGDALDGRVKRVWLTEKGRELSIFLKDYILKLENVIVSDMTEEEQSIFKELLKKSIQNIEMFAGK</sequence>
<proteinExistence type="predicted"/>
<dbReference type="InterPro" id="IPR036388">
    <property type="entry name" value="WH-like_DNA-bd_sf"/>
</dbReference>
<dbReference type="Pfam" id="PF12802">
    <property type="entry name" value="MarR_2"/>
    <property type="match status" value="1"/>
</dbReference>
<dbReference type="InterPro" id="IPR000835">
    <property type="entry name" value="HTH_MarR-typ"/>
</dbReference>
<keyword evidence="1" id="KW-0805">Transcription regulation</keyword>
<name>A0A7I8DQY3_9FIRM</name>
<dbReference type="Gene3D" id="1.10.10.10">
    <property type="entry name" value="Winged helix-like DNA-binding domain superfamily/Winged helix DNA-binding domain"/>
    <property type="match status" value="1"/>
</dbReference>
<gene>
    <name evidence="5" type="ORF">bsdcttw_38300</name>
</gene>
<evidence type="ECO:0000256" key="2">
    <source>
        <dbReference type="ARBA" id="ARBA00023125"/>
    </source>
</evidence>
<dbReference type="PROSITE" id="PS01117">
    <property type="entry name" value="HTH_MARR_1"/>
    <property type="match status" value="1"/>
</dbReference>
<protein>
    <recommendedName>
        <fullName evidence="4">HTH marR-type domain-containing protein</fullName>
    </recommendedName>
</protein>
<accession>A0A7I8DQY3</accession>
<evidence type="ECO:0000256" key="1">
    <source>
        <dbReference type="ARBA" id="ARBA00023015"/>
    </source>
</evidence>
<reference evidence="5 6" key="1">
    <citation type="submission" date="2020-08" db="EMBL/GenBank/DDBJ databases">
        <title>Draft genome sequencing of an Anaerocolumna strain isolated from anoxic soil subjected to BSD treatment.</title>
        <authorList>
            <person name="Uek A."/>
            <person name="Tonouchi A."/>
        </authorList>
    </citation>
    <scope>NUCLEOTIDE SEQUENCE [LARGE SCALE GENOMIC DNA]</scope>
    <source>
        <strain evidence="5 6">CTTW</strain>
    </source>
</reference>
<evidence type="ECO:0000259" key="4">
    <source>
        <dbReference type="PROSITE" id="PS50995"/>
    </source>
</evidence>
<dbReference type="SUPFAM" id="SSF46785">
    <property type="entry name" value="Winged helix' DNA-binding domain"/>
    <property type="match status" value="1"/>
</dbReference>